<keyword evidence="7 9" id="KW-0472">Membrane</keyword>
<reference evidence="11" key="2">
    <citation type="submission" date="2023-05" db="EMBL/GenBank/DDBJ databases">
        <authorList>
            <person name="Schelkunov M.I."/>
        </authorList>
    </citation>
    <scope>NUCLEOTIDE SEQUENCE</scope>
    <source>
        <strain evidence="11">Hsosn_3</strain>
        <tissue evidence="11">Leaf</tissue>
    </source>
</reference>
<dbReference type="InterPro" id="IPR027417">
    <property type="entry name" value="P-loop_NTPase"/>
</dbReference>
<dbReference type="GO" id="GO:0005524">
    <property type="term" value="F:ATP binding"/>
    <property type="evidence" value="ECO:0007669"/>
    <property type="project" value="UniProtKB-KW"/>
</dbReference>
<comment type="caution">
    <text evidence="11">The sequence shown here is derived from an EMBL/GenBank/DDBJ whole genome shotgun (WGS) entry which is preliminary data.</text>
</comment>
<dbReference type="AlphaFoldDB" id="A0AAD8GWX7"/>
<dbReference type="Gene3D" id="3.40.50.300">
    <property type="entry name" value="P-loop containing nucleotide triphosphate hydrolases"/>
    <property type="match status" value="1"/>
</dbReference>
<dbReference type="InterPro" id="IPR013525">
    <property type="entry name" value="ABC2_TM"/>
</dbReference>
<evidence type="ECO:0000256" key="9">
    <source>
        <dbReference type="SAM" id="Phobius"/>
    </source>
</evidence>
<comment type="similarity">
    <text evidence="2">Belongs to the ABC transporter superfamily. ABCG family. PDR (TC 3.A.1.205) subfamily.</text>
</comment>
<dbReference type="Pfam" id="PF01061">
    <property type="entry name" value="ABC2_membrane"/>
    <property type="match status" value="1"/>
</dbReference>
<dbReference type="Pfam" id="PF08370">
    <property type="entry name" value="PDR_assoc"/>
    <property type="match status" value="1"/>
</dbReference>
<dbReference type="InterPro" id="IPR003439">
    <property type="entry name" value="ABC_transporter-like_ATP-bd"/>
</dbReference>
<gene>
    <name evidence="11" type="ORF">POM88_048978</name>
</gene>
<dbReference type="PROSITE" id="PS50893">
    <property type="entry name" value="ABC_TRANSPORTER_2"/>
    <property type="match status" value="1"/>
</dbReference>
<evidence type="ECO:0000256" key="4">
    <source>
        <dbReference type="ARBA" id="ARBA00022741"/>
    </source>
</evidence>
<evidence type="ECO:0000256" key="6">
    <source>
        <dbReference type="ARBA" id="ARBA00022989"/>
    </source>
</evidence>
<protein>
    <submittedName>
        <fullName evidence="11">Pleiotropic drug resistance protein 2</fullName>
    </submittedName>
</protein>
<sequence length="964" mass="108879">MATEDLARSISRRMSMDASSDKIKWASASIREVFDSPGGDLFNQNGREEDEEDLKWAAIERLPTYNRLRHGMIKQVHEDGNVVHKTMDVSTLGVQDKKNFIESILRVVEEDNERLLRRVRDRTDRVGISIPKVEVRFQNLSVEGDAYIGSRSLPTLSNAFLNTIEEVLRMLRLASSMKKTVEILHKVNGVLKPSRLTLLLGPPGSGKTTLLKALAGVLEKDLRVAGQVTYCGHDMSEFIPQRTCAYISQHDLHHGELTVRETLDFSGRFLGVGTRYDLLSELSRREKDSGIKPDVEIDAFMKATALSGQHSSLVTDYVLKILGLDICADIMVGDVMRRGISGGQKKRVTTGEMLVGPAKVFFMDDISTGLDSSTTFQIVKYMRQMVHIMDEVTSRKDQEQYWYKKNETYHYVSVPEFVDQFASFHVGQRITDDLSVPYDRSQTHPAALVKERYGISNMELLKASFAREWLLMKRNSFLYIFKTFQITIMSIIAFTVFFKSEMPSGRAADGSKFFGALFFGLTNVMFNGAAELGLTLMRLPVFFKQRDSLFFPAWAFAIPIWVLRIPISVMESLIWTILTYYTIGFAPDATRFLCQLLAYVGVNQMALSLFRFIAAVSRIQVVSNSLGTFAMLLVLLLGGFIVAKDDIVSWMKWGYYISPLMYGQNAIAVNEFLDERWNDPNTDTRIDQPTVGKVLLASRGMFVDGYMYWICVFVLFAYSIFLNILFILALTYLNPFGSSKSVVDKDANTKKKNKSTDRSSASKAPLNKGVDMGVRNTPSFTSDKDNRRGMLLPFKPLSLAFEHVNYYVDMPPEMKSQGIIENRLQLLRDNDIHSPHVTIHESLVYSAWLRLGPDVSNQTQKMFVEEPSIDIFEAFDELLLMKRGGQVIYAGALGQHSHMLVEYFESIPGIPKCKDGQNPATWMLEISSAVAESKLDVDFAEIYEKSVLYRDVLSTAICICSGGH</sequence>
<feature type="transmembrane region" description="Helical" evidence="9">
    <location>
        <begin position="549"/>
        <end position="567"/>
    </location>
</feature>
<keyword evidence="3 9" id="KW-0812">Transmembrane</keyword>
<feature type="domain" description="ABC transporter" evidence="10">
    <location>
        <begin position="168"/>
        <end position="451"/>
    </location>
</feature>
<keyword evidence="6 9" id="KW-1133">Transmembrane helix</keyword>
<dbReference type="InterPro" id="IPR003593">
    <property type="entry name" value="AAA+_ATPase"/>
</dbReference>
<feature type="compositionally biased region" description="Basic and acidic residues" evidence="8">
    <location>
        <begin position="742"/>
        <end position="757"/>
    </location>
</feature>
<evidence type="ECO:0000256" key="2">
    <source>
        <dbReference type="ARBA" id="ARBA00006012"/>
    </source>
</evidence>
<accession>A0AAD8GWX7</accession>
<dbReference type="Pfam" id="PF14510">
    <property type="entry name" value="ABC_trans_N"/>
    <property type="match status" value="1"/>
</dbReference>
<evidence type="ECO:0000256" key="1">
    <source>
        <dbReference type="ARBA" id="ARBA00004141"/>
    </source>
</evidence>
<dbReference type="SUPFAM" id="SSF52540">
    <property type="entry name" value="P-loop containing nucleoside triphosphate hydrolases"/>
    <property type="match status" value="1"/>
</dbReference>
<evidence type="ECO:0000256" key="3">
    <source>
        <dbReference type="ARBA" id="ARBA00022692"/>
    </source>
</evidence>
<dbReference type="Proteomes" id="UP001237642">
    <property type="component" value="Unassembled WGS sequence"/>
</dbReference>
<comment type="subcellular location">
    <subcellularLocation>
        <location evidence="1">Membrane</location>
        <topology evidence="1">Multi-pass membrane protein</topology>
    </subcellularLocation>
</comment>
<feature type="transmembrane region" description="Helical" evidence="9">
    <location>
        <begin position="513"/>
        <end position="537"/>
    </location>
</feature>
<evidence type="ECO:0000256" key="7">
    <source>
        <dbReference type="ARBA" id="ARBA00023136"/>
    </source>
</evidence>
<dbReference type="PANTHER" id="PTHR48040:SF60">
    <property type="entry name" value="ABC TRANSPORTER DOMAIN-CONTAINING PROTEIN"/>
    <property type="match status" value="1"/>
</dbReference>
<evidence type="ECO:0000256" key="8">
    <source>
        <dbReference type="SAM" id="MobiDB-lite"/>
    </source>
</evidence>
<dbReference type="InterPro" id="IPR013581">
    <property type="entry name" value="PDR_assoc"/>
</dbReference>
<dbReference type="EMBL" id="JAUIZM010000011">
    <property type="protein sequence ID" value="KAK1355722.1"/>
    <property type="molecule type" value="Genomic_DNA"/>
</dbReference>
<dbReference type="GO" id="GO:0016887">
    <property type="term" value="F:ATP hydrolysis activity"/>
    <property type="evidence" value="ECO:0007669"/>
    <property type="project" value="InterPro"/>
</dbReference>
<dbReference type="GO" id="GO:0016020">
    <property type="term" value="C:membrane"/>
    <property type="evidence" value="ECO:0007669"/>
    <property type="project" value="UniProtKB-SubCell"/>
</dbReference>
<keyword evidence="12" id="KW-1185">Reference proteome</keyword>
<dbReference type="Pfam" id="PF00005">
    <property type="entry name" value="ABC_tran"/>
    <property type="match status" value="1"/>
</dbReference>
<keyword evidence="5" id="KW-0067">ATP-binding</keyword>
<dbReference type="InterPro" id="IPR029481">
    <property type="entry name" value="ABC_trans_N"/>
</dbReference>
<name>A0AAD8GWX7_9APIA</name>
<dbReference type="SMART" id="SM00382">
    <property type="entry name" value="AAA"/>
    <property type="match status" value="1"/>
</dbReference>
<feature type="transmembrane region" description="Helical" evidence="9">
    <location>
        <begin position="706"/>
        <end position="733"/>
    </location>
</feature>
<reference evidence="11" key="1">
    <citation type="submission" date="2023-02" db="EMBL/GenBank/DDBJ databases">
        <title>Genome of toxic invasive species Heracleum sosnowskyi carries increased number of genes despite the absence of recent whole-genome duplications.</title>
        <authorList>
            <person name="Schelkunov M."/>
            <person name="Shtratnikova V."/>
            <person name="Makarenko M."/>
            <person name="Klepikova A."/>
            <person name="Omelchenko D."/>
            <person name="Novikova G."/>
            <person name="Obukhova E."/>
            <person name="Bogdanov V."/>
            <person name="Penin A."/>
            <person name="Logacheva M."/>
        </authorList>
    </citation>
    <scope>NUCLEOTIDE SEQUENCE</scope>
    <source>
        <strain evidence="11">Hsosn_3</strain>
        <tissue evidence="11">Leaf</tissue>
    </source>
</reference>
<keyword evidence="4" id="KW-0547">Nucleotide-binding</keyword>
<evidence type="ECO:0000313" key="12">
    <source>
        <dbReference type="Proteomes" id="UP001237642"/>
    </source>
</evidence>
<organism evidence="11 12">
    <name type="scientific">Heracleum sosnowskyi</name>
    <dbReference type="NCBI Taxonomy" id="360622"/>
    <lineage>
        <taxon>Eukaryota</taxon>
        <taxon>Viridiplantae</taxon>
        <taxon>Streptophyta</taxon>
        <taxon>Embryophyta</taxon>
        <taxon>Tracheophyta</taxon>
        <taxon>Spermatophyta</taxon>
        <taxon>Magnoliopsida</taxon>
        <taxon>eudicotyledons</taxon>
        <taxon>Gunneridae</taxon>
        <taxon>Pentapetalae</taxon>
        <taxon>asterids</taxon>
        <taxon>campanulids</taxon>
        <taxon>Apiales</taxon>
        <taxon>Apiaceae</taxon>
        <taxon>Apioideae</taxon>
        <taxon>apioid superclade</taxon>
        <taxon>Tordylieae</taxon>
        <taxon>Tordyliinae</taxon>
        <taxon>Heracleum</taxon>
    </lineage>
</organism>
<evidence type="ECO:0000259" key="10">
    <source>
        <dbReference type="PROSITE" id="PS50893"/>
    </source>
</evidence>
<proteinExistence type="inferred from homology"/>
<evidence type="ECO:0000256" key="5">
    <source>
        <dbReference type="ARBA" id="ARBA00022840"/>
    </source>
</evidence>
<evidence type="ECO:0000313" key="11">
    <source>
        <dbReference type="EMBL" id="KAK1355722.1"/>
    </source>
</evidence>
<dbReference type="GO" id="GO:0140359">
    <property type="term" value="F:ABC-type transporter activity"/>
    <property type="evidence" value="ECO:0007669"/>
    <property type="project" value="InterPro"/>
</dbReference>
<feature type="region of interest" description="Disordered" evidence="8">
    <location>
        <begin position="742"/>
        <end position="779"/>
    </location>
</feature>
<feature type="transmembrane region" description="Helical" evidence="9">
    <location>
        <begin position="477"/>
        <end position="498"/>
    </location>
</feature>
<dbReference type="PANTHER" id="PTHR48040">
    <property type="entry name" value="PLEIOTROPIC DRUG RESISTANCE PROTEIN 1-LIKE ISOFORM X1"/>
    <property type="match status" value="1"/>
</dbReference>
<feature type="transmembrane region" description="Helical" evidence="9">
    <location>
        <begin position="621"/>
        <end position="643"/>
    </location>
</feature>